<dbReference type="Pfam" id="PF25589">
    <property type="entry name" value="DUF7935"/>
    <property type="match status" value="1"/>
</dbReference>
<protein>
    <submittedName>
        <fullName evidence="2">Uncharacterized protein</fullName>
    </submittedName>
</protein>
<proteinExistence type="predicted"/>
<keyword evidence="1" id="KW-0472">Membrane</keyword>
<dbReference type="RefSeq" id="WP_133558961.1">
    <property type="nucleotide sequence ID" value="NZ_SNWM01000006.1"/>
</dbReference>
<gene>
    <name evidence="2" type="ORF">CLV32_4371</name>
</gene>
<keyword evidence="1" id="KW-0812">Transmembrane</keyword>
<dbReference type="EMBL" id="SNWM01000006">
    <property type="protein sequence ID" value="TDO19747.1"/>
    <property type="molecule type" value="Genomic_DNA"/>
</dbReference>
<reference evidence="2 3" key="1">
    <citation type="submission" date="2019-03" db="EMBL/GenBank/DDBJ databases">
        <title>Genomic Encyclopedia of Archaeal and Bacterial Type Strains, Phase II (KMG-II): from individual species to whole genera.</title>
        <authorList>
            <person name="Goeker M."/>
        </authorList>
    </citation>
    <scope>NUCLEOTIDE SEQUENCE [LARGE SCALE GENOMIC DNA]</scope>
    <source>
        <strain evidence="2 3">DSM 19034</strain>
    </source>
</reference>
<organism evidence="2 3">
    <name type="scientific">Pedobacter duraquae</name>
    <dbReference type="NCBI Taxonomy" id="425511"/>
    <lineage>
        <taxon>Bacteria</taxon>
        <taxon>Pseudomonadati</taxon>
        <taxon>Bacteroidota</taxon>
        <taxon>Sphingobacteriia</taxon>
        <taxon>Sphingobacteriales</taxon>
        <taxon>Sphingobacteriaceae</taxon>
        <taxon>Pedobacter</taxon>
    </lineage>
</organism>
<dbReference type="AlphaFoldDB" id="A0A4R6IDR2"/>
<keyword evidence="3" id="KW-1185">Reference proteome</keyword>
<name>A0A4R6IDR2_9SPHI</name>
<evidence type="ECO:0000313" key="3">
    <source>
        <dbReference type="Proteomes" id="UP000295499"/>
    </source>
</evidence>
<comment type="caution">
    <text evidence="2">The sequence shown here is derived from an EMBL/GenBank/DDBJ whole genome shotgun (WGS) entry which is preliminary data.</text>
</comment>
<dbReference type="OrthoDB" id="1493032at2"/>
<accession>A0A4R6IDR2</accession>
<keyword evidence="1" id="KW-1133">Transmembrane helix</keyword>
<feature type="transmembrane region" description="Helical" evidence="1">
    <location>
        <begin position="6"/>
        <end position="28"/>
    </location>
</feature>
<dbReference type="InterPro" id="IPR057695">
    <property type="entry name" value="DUF7935"/>
</dbReference>
<dbReference type="Proteomes" id="UP000295499">
    <property type="component" value="Unassembled WGS sequence"/>
</dbReference>
<sequence length="176" mass="19884">MNIQYFIIQTAIIAIGGLIIVLGAHYLIKSLLSEYLPASKSPKDTGDRQQLLALRLQAHERLVVFIDRINPANLFLRLHQPGATAGDLQAVILHEIRTEFQHNVTQQLYISTDNWKVIKKIKEDTIAMVNNAVSTLPQDATGAELSRKILNHLAGMEHNPYELTLEVLKKDIHQMF</sequence>
<evidence type="ECO:0000256" key="1">
    <source>
        <dbReference type="SAM" id="Phobius"/>
    </source>
</evidence>
<evidence type="ECO:0000313" key="2">
    <source>
        <dbReference type="EMBL" id="TDO19747.1"/>
    </source>
</evidence>